<dbReference type="EMBL" id="BPQG01000026">
    <property type="protein sequence ID" value="GJD43968.1"/>
    <property type="molecule type" value="Genomic_DNA"/>
</dbReference>
<comment type="caution">
    <text evidence="2">The sequence shown here is derived from an EMBL/GenBank/DDBJ whole genome shotgun (WGS) entry which is preliminary data.</text>
</comment>
<feature type="region of interest" description="Disordered" evidence="1">
    <location>
        <begin position="296"/>
        <end position="318"/>
    </location>
</feature>
<reference evidence="2 3" key="1">
    <citation type="journal article" date="2021" name="Front. Microbiol.">
        <title>Comprehensive Comparative Genomics and Phenotyping of Methylobacterium Species.</title>
        <authorList>
            <person name="Alessa O."/>
            <person name="Ogura Y."/>
            <person name="Fujitani Y."/>
            <person name="Takami H."/>
            <person name="Hayashi T."/>
            <person name="Sahin N."/>
            <person name="Tani A."/>
        </authorList>
    </citation>
    <scope>NUCLEOTIDE SEQUENCE [LARGE SCALE GENOMIC DNA]</scope>
    <source>
        <strain evidence="2 3">DSM 23679</strain>
    </source>
</reference>
<dbReference type="Proteomes" id="UP001055117">
    <property type="component" value="Unassembled WGS sequence"/>
</dbReference>
<sequence length="684" mass="73064">MRSIVRPQDDPTDAHAGQRDRAARLRDTAGRFTKSQNGAPSAPEPAALPAPQEAPSRGTVPVSADAPEGTYALEVTGEGLGLHADPGAALIVAPEMPTSAGLAVFYLQGKPGPVVFDLTHHFQPEFAKPFKAGSEVMPLIEVVEPSTGRFGHLSTDRVEQIHRVLGTYSDVDLPSKYGPRPPKLPVMSECPEDMGEQYVKDAGAYPLVRKGETVIFDPSRRDLVHGALCVIEWHGGTRDVVLTHFRKIGGQGEPQWWVDPVNRVGAGTVYASDGPYDADHLRQKLVGTVVGVLVPQRGGEPVPEAEGDAASEPAQSNPADEIHAAREREREAAALAALHDADLTSAVSPDVRAAIVRHGEVMQATQLRAGETDEEFDRDAAMQIEAEHAIADAPAQTLADLRAKLTYLLPLMADTIGDQMHTEHLNAIRDDADRLCRSAPLPVDGAADPVLAAIQAHSEARVAFNETCNPADEAWRREQGLDTSEPAVALAQAVWENAERAEVEAWNAVFETPPTTLAGLVAVICHAQRWAPENLGVTGTMTLGGILGSIASSAANLALFTPNADPAESDEAAQIRLAATPFTPSDLHGPCPVPSNADWIRDAGVTLPWLRHGFVMVCSSREQLTSFLRDQPEDEFSDLIGGLGVAQRNLAQMARLAGEALERIMIGMAILAEEERLSGKGGEV</sequence>
<organism evidence="2 3">
    <name type="scientific">Methylobacterium cerastii</name>
    <dbReference type="NCBI Taxonomy" id="932741"/>
    <lineage>
        <taxon>Bacteria</taxon>
        <taxon>Pseudomonadati</taxon>
        <taxon>Pseudomonadota</taxon>
        <taxon>Alphaproteobacteria</taxon>
        <taxon>Hyphomicrobiales</taxon>
        <taxon>Methylobacteriaceae</taxon>
        <taxon>Methylobacterium</taxon>
    </lineage>
</organism>
<feature type="region of interest" description="Disordered" evidence="1">
    <location>
        <begin position="1"/>
        <end position="64"/>
    </location>
</feature>
<feature type="compositionally biased region" description="Basic and acidic residues" evidence="1">
    <location>
        <begin position="7"/>
        <end position="29"/>
    </location>
</feature>
<evidence type="ECO:0000313" key="3">
    <source>
        <dbReference type="Proteomes" id="UP001055117"/>
    </source>
</evidence>
<evidence type="ECO:0000256" key="1">
    <source>
        <dbReference type="SAM" id="MobiDB-lite"/>
    </source>
</evidence>
<evidence type="ECO:0000313" key="2">
    <source>
        <dbReference type="EMBL" id="GJD43968.1"/>
    </source>
</evidence>
<protein>
    <submittedName>
        <fullName evidence="2">Uncharacterized protein</fullName>
    </submittedName>
</protein>
<dbReference type="RefSeq" id="WP_238272008.1">
    <property type="nucleotide sequence ID" value="NZ_BPQG01000026.1"/>
</dbReference>
<proteinExistence type="predicted"/>
<gene>
    <name evidence="2" type="ORF">AFCDBAGC_1830</name>
</gene>
<keyword evidence="3" id="KW-1185">Reference proteome</keyword>
<name>A0ABQ4QFD5_9HYPH</name>
<accession>A0ABQ4QFD5</accession>